<keyword evidence="1" id="KW-0472">Membrane</keyword>
<keyword evidence="1" id="KW-0812">Transmembrane</keyword>
<feature type="transmembrane region" description="Helical" evidence="1">
    <location>
        <begin position="86"/>
        <end position="112"/>
    </location>
</feature>
<evidence type="ECO:0000313" key="2">
    <source>
        <dbReference type="EMBL" id="MCM8570331.1"/>
    </source>
</evidence>
<name>A0ABT0Z3L3_9FLAO</name>
<keyword evidence="3" id="KW-1185">Reference proteome</keyword>
<keyword evidence="1" id="KW-1133">Transmembrane helix</keyword>
<dbReference type="RefSeq" id="WP_252114323.1">
    <property type="nucleotide sequence ID" value="NZ_JAMSCK010000004.1"/>
</dbReference>
<proteinExistence type="predicted"/>
<protein>
    <submittedName>
        <fullName evidence="2">DUF983 domain-containing protein</fullName>
    </submittedName>
</protein>
<comment type="caution">
    <text evidence="2">The sequence shown here is derived from an EMBL/GenBank/DDBJ whole genome shotgun (WGS) entry which is preliminary data.</text>
</comment>
<feature type="transmembrane region" description="Helical" evidence="1">
    <location>
        <begin position="53"/>
        <end position="79"/>
    </location>
</feature>
<gene>
    <name evidence="2" type="ORF">NE848_13140</name>
</gene>
<accession>A0ABT0Z3L3</accession>
<dbReference type="EMBL" id="JAMSCK010000004">
    <property type="protein sequence ID" value="MCM8570331.1"/>
    <property type="molecule type" value="Genomic_DNA"/>
</dbReference>
<dbReference type="InterPro" id="IPR009325">
    <property type="entry name" value="DUF983"/>
</dbReference>
<evidence type="ECO:0000256" key="1">
    <source>
        <dbReference type="SAM" id="Phobius"/>
    </source>
</evidence>
<dbReference type="Pfam" id="PF06170">
    <property type="entry name" value="DUF983"/>
    <property type="match status" value="1"/>
</dbReference>
<evidence type="ECO:0000313" key="3">
    <source>
        <dbReference type="Proteomes" id="UP001155077"/>
    </source>
</evidence>
<sequence>MMAVVDIVKGKCPNCKSGNIFNRRGNIFLFQMPKMNERCKVCNFKFEKETGFFFGAMFVSYALAVAEMITSLIIFWLLLDLSPLKVFFIIALVAFISSTFNFRVARAIWIYIFY</sequence>
<dbReference type="Proteomes" id="UP001155077">
    <property type="component" value="Unassembled WGS sequence"/>
</dbReference>
<organism evidence="2 3">
    <name type="scientific">Gramella jeungdoensis</name>
    <dbReference type="NCBI Taxonomy" id="708091"/>
    <lineage>
        <taxon>Bacteria</taxon>
        <taxon>Pseudomonadati</taxon>
        <taxon>Bacteroidota</taxon>
        <taxon>Flavobacteriia</taxon>
        <taxon>Flavobacteriales</taxon>
        <taxon>Flavobacteriaceae</taxon>
        <taxon>Christiangramia</taxon>
    </lineage>
</organism>
<reference evidence="2" key="1">
    <citation type="submission" date="2022-06" db="EMBL/GenBank/DDBJ databases">
        <title>Gramella sediminis sp. nov., isolated from deep-sea sediment of the Indian Ocean.</title>
        <authorList>
            <person name="Yang L."/>
        </authorList>
    </citation>
    <scope>NUCLEOTIDE SEQUENCE</scope>
    <source>
        <strain evidence="2">HMD3159</strain>
    </source>
</reference>